<name>A0ABS4YNA2_9MICO</name>
<reference evidence="4 5" key="1">
    <citation type="submission" date="2021-03" db="EMBL/GenBank/DDBJ databases">
        <title>Sequencing the genomes of 1000 actinobacteria strains.</title>
        <authorList>
            <person name="Klenk H.-P."/>
        </authorList>
    </citation>
    <scope>NUCLEOTIDE SEQUENCE [LARGE SCALE GENOMIC DNA]</scope>
    <source>
        <strain evidence="4 5">DSM 14564</strain>
    </source>
</reference>
<sequence>MSGDADTLRQLLTSIDGRGYGSYKQLKGSYDLGSCRLLIDHVQVDPFAPPSLMRLVVDAGTAALPEDLISDRHGHVATTDYLARAVAATSHSIEGVSIGTPQQEVLERTSVAITEDGVEARIAVQLPASGRRVRGRQAARLLTEDLPRIARAALVHVSLDAAALHAHVTLHRDQEALRDQLAERGLVAFVGDGAILPRRSGDSDLPLQQGAVPFRSPETLQVSFDLPSGARVAGMGVPDGITVIVGGGYHGKSTLLRAIERGVYPHRLSDGREWVITRDDVASVRAEDGRSVAGVDISPFITGLPSGTDTRSFSTTNASGSTSQAATLVEAVDAGASALLIDEDTSATNFMIRDERMRRLIPAEREPITPFVDRIRPLHTERGVSTVLVAGGSGAFFDVADHVIALDEYVPHDVTEQARALADDASSLPDEPVFGPSRARVPAAGALRPPGKTKPATGRGRETVRFGRENIDLAAVSQLVDAAQTEAIAKALDRLADLLDQAGPAERTGSSDSGLTLDAAISDVFDRLDAEGLEALSPHRGHPGHLARPRPLEVHAAANRYRGLRLDQG</sequence>
<dbReference type="EMBL" id="JAGIOC010000001">
    <property type="protein sequence ID" value="MBP2410261.1"/>
    <property type="molecule type" value="Genomic_DNA"/>
</dbReference>
<protein>
    <submittedName>
        <fullName evidence="4">ABC-class ATPase</fullName>
    </submittedName>
</protein>
<dbReference type="PANTHER" id="PTHR38149">
    <property type="entry name" value="ATPASE"/>
    <property type="match status" value="1"/>
</dbReference>
<dbReference type="Pfam" id="PF21117">
    <property type="entry name" value="MRB1590_C"/>
    <property type="match status" value="1"/>
</dbReference>
<accession>A0ABS4YNA2</accession>
<dbReference type="SUPFAM" id="SSF52540">
    <property type="entry name" value="P-loop containing nucleoside triphosphate hydrolases"/>
    <property type="match status" value="1"/>
</dbReference>
<dbReference type="Pfam" id="PF09818">
    <property type="entry name" value="ABC_ATPase"/>
    <property type="match status" value="1"/>
</dbReference>
<dbReference type="RefSeq" id="WP_209893604.1">
    <property type="nucleotide sequence ID" value="NZ_BAAAJV010000016.1"/>
</dbReference>
<dbReference type="InterPro" id="IPR027417">
    <property type="entry name" value="P-loop_NTPase"/>
</dbReference>
<evidence type="ECO:0000259" key="1">
    <source>
        <dbReference type="Pfam" id="PF09818"/>
    </source>
</evidence>
<gene>
    <name evidence="4" type="ORF">JOF44_003164</name>
</gene>
<organism evidence="4 5">
    <name type="scientific">Brachybacterium fresconis</name>
    <dbReference type="NCBI Taxonomy" id="173363"/>
    <lineage>
        <taxon>Bacteria</taxon>
        <taxon>Bacillati</taxon>
        <taxon>Actinomycetota</taxon>
        <taxon>Actinomycetes</taxon>
        <taxon>Micrococcales</taxon>
        <taxon>Dermabacteraceae</taxon>
        <taxon>Brachybacterium</taxon>
    </lineage>
</organism>
<dbReference type="InterPro" id="IPR046834">
    <property type="entry name" value="ABC_ATPase_C"/>
</dbReference>
<evidence type="ECO:0000259" key="3">
    <source>
        <dbReference type="Pfam" id="PF21117"/>
    </source>
</evidence>
<dbReference type="InterPro" id="IPR019195">
    <property type="entry name" value="ABC_ATPase_put"/>
</dbReference>
<dbReference type="InterPro" id="IPR046833">
    <property type="entry name" value="ABC_N"/>
</dbReference>
<evidence type="ECO:0000313" key="5">
    <source>
        <dbReference type="Proteomes" id="UP000698222"/>
    </source>
</evidence>
<dbReference type="Pfam" id="PF20446">
    <property type="entry name" value="ABC_N"/>
    <property type="match status" value="1"/>
</dbReference>
<evidence type="ECO:0000259" key="2">
    <source>
        <dbReference type="Pfam" id="PF20446"/>
    </source>
</evidence>
<keyword evidence="5" id="KW-1185">Reference proteome</keyword>
<dbReference type="Proteomes" id="UP000698222">
    <property type="component" value="Unassembled WGS sequence"/>
</dbReference>
<dbReference type="PANTHER" id="PTHR38149:SF1">
    <property type="entry name" value="ATPASE"/>
    <property type="match status" value="1"/>
</dbReference>
<dbReference type="InterPro" id="IPR049069">
    <property type="entry name" value="MRB1590-like_C"/>
</dbReference>
<proteinExistence type="predicted"/>
<comment type="caution">
    <text evidence="4">The sequence shown here is derived from an EMBL/GenBank/DDBJ whole genome shotgun (WGS) entry which is preliminary data.</text>
</comment>
<evidence type="ECO:0000313" key="4">
    <source>
        <dbReference type="EMBL" id="MBP2410261.1"/>
    </source>
</evidence>
<feature type="domain" description="ATPase of the ABC class C-terminal" evidence="1">
    <location>
        <begin position="161"/>
        <end position="425"/>
    </location>
</feature>
<feature type="domain" description="MRB1590-like C-terminal" evidence="3">
    <location>
        <begin position="458"/>
        <end position="566"/>
    </location>
</feature>
<feature type="domain" description="ATPase of the ABC class N-terminal" evidence="2">
    <location>
        <begin position="6"/>
        <end position="155"/>
    </location>
</feature>